<comment type="pathway">
    <text evidence="2 11">Cofactor biosynthesis; NAD(+) biosynthesis; deamido-NAD(+) from nicotinate D-ribonucleotide: step 1/1.</text>
</comment>
<evidence type="ECO:0000256" key="5">
    <source>
        <dbReference type="ARBA" id="ARBA00022679"/>
    </source>
</evidence>
<evidence type="ECO:0000259" key="12">
    <source>
        <dbReference type="Pfam" id="PF01467"/>
    </source>
</evidence>
<dbReference type="UniPathway" id="UPA00253">
    <property type="reaction ID" value="UER00332"/>
</dbReference>
<name>A0A318H0N3_9BURK</name>
<dbReference type="Gene3D" id="3.40.50.620">
    <property type="entry name" value="HUPs"/>
    <property type="match status" value="1"/>
</dbReference>
<evidence type="ECO:0000256" key="3">
    <source>
        <dbReference type="ARBA" id="ARBA00009014"/>
    </source>
</evidence>
<dbReference type="GO" id="GO:0004515">
    <property type="term" value="F:nicotinate-nucleotide adenylyltransferase activity"/>
    <property type="evidence" value="ECO:0007669"/>
    <property type="project" value="UniProtKB-UniRule"/>
</dbReference>
<protein>
    <recommendedName>
        <fullName evidence="11">Probable nicotinate-nucleotide adenylyltransferase</fullName>
        <ecNumber evidence="11">2.7.7.18</ecNumber>
    </recommendedName>
    <alternativeName>
        <fullName evidence="11">Deamido-NAD(+) diphosphorylase</fullName>
    </alternativeName>
    <alternativeName>
        <fullName evidence="11">Deamido-NAD(+) pyrophosphorylase</fullName>
    </alternativeName>
    <alternativeName>
        <fullName evidence="11">Nicotinate mononucleotide adenylyltransferase</fullName>
        <shortName evidence="11">NaMN adenylyltransferase</shortName>
    </alternativeName>
</protein>
<dbReference type="PANTHER" id="PTHR39321">
    <property type="entry name" value="NICOTINATE-NUCLEOTIDE ADENYLYLTRANSFERASE-RELATED"/>
    <property type="match status" value="1"/>
</dbReference>
<organism evidence="13 14">
    <name type="scientific">Sphaerotilus hippei</name>
    <dbReference type="NCBI Taxonomy" id="744406"/>
    <lineage>
        <taxon>Bacteria</taxon>
        <taxon>Pseudomonadati</taxon>
        <taxon>Pseudomonadota</taxon>
        <taxon>Betaproteobacteria</taxon>
        <taxon>Burkholderiales</taxon>
        <taxon>Sphaerotilaceae</taxon>
        <taxon>Sphaerotilus</taxon>
    </lineage>
</organism>
<evidence type="ECO:0000256" key="7">
    <source>
        <dbReference type="ARBA" id="ARBA00022741"/>
    </source>
</evidence>
<dbReference type="EC" id="2.7.7.18" evidence="11"/>
<evidence type="ECO:0000256" key="4">
    <source>
        <dbReference type="ARBA" id="ARBA00022642"/>
    </source>
</evidence>
<feature type="domain" description="Cytidyltransferase-like" evidence="12">
    <location>
        <begin position="11"/>
        <end position="177"/>
    </location>
</feature>
<keyword evidence="8 11" id="KW-0067">ATP-binding</keyword>
<keyword evidence="9 11" id="KW-0520">NAD</keyword>
<evidence type="ECO:0000256" key="9">
    <source>
        <dbReference type="ARBA" id="ARBA00023027"/>
    </source>
</evidence>
<dbReference type="GO" id="GO:0009435">
    <property type="term" value="P:NAD+ biosynthetic process"/>
    <property type="evidence" value="ECO:0007669"/>
    <property type="project" value="UniProtKB-UniRule"/>
</dbReference>
<keyword evidence="5 11" id="KW-0808">Transferase</keyword>
<evidence type="ECO:0000256" key="11">
    <source>
        <dbReference type="HAMAP-Rule" id="MF_00244"/>
    </source>
</evidence>
<dbReference type="HAMAP" id="MF_00244">
    <property type="entry name" value="NaMN_adenylyltr"/>
    <property type="match status" value="1"/>
</dbReference>
<dbReference type="InterPro" id="IPR014729">
    <property type="entry name" value="Rossmann-like_a/b/a_fold"/>
</dbReference>
<dbReference type="NCBIfam" id="TIGR00482">
    <property type="entry name" value="nicotinate (nicotinamide) nucleotide adenylyltransferase"/>
    <property type="match status" value="1"/>
</dbReference>
<evidence type="ECO:0000313" key="14">
    <source>
        <dbReference type="Proteomes" id="UP000247811"/>
    </source>
</evidence>
<dbReference type="PANTHER" id="PTHR39321:SF3">
    <property type="entry name" value="PHOSPHOPANTETHEINE ADENYLYLTRANSFERASE"/>
    <property type="match status" value="1"/>
</dbReference>
<comment type="catalytic activity">
    <reaction evidence="10 11">
        <text>nicotinate beta-D-ribonucleotide + ATP + H(+) = deamido-NAD(+) + diphosphate</text>
        <dbReference type="Rhea" id="RHEA:22860"/>
        <dbReference type="ChEBI" id="CHEBI:15378"/>
        <dbReference type="ChEBI" id="CHEBI:30616"/>
        <dbReference type="ChEBI" id="CHEBI:33019"/>
        <dbReference type="ChEBI" id="CHEBI:57502"/>
        <dbReference type="ChEBI" id="CHEBI:58437"/>
        <dbReference type="EC" id="2.7.7.18"/>
    </reaction>
</comment>
<evidence type="ECO:0000256" key="2">
    <source>
        <dbReference type="ARBA" id="ARBA00005019"/>
    </source>
</evidence>
<evidence type="ECO:0000256" key="10">
    <source>
        <dbReference type="ARBA" id="ARBA00048721"/>
    </source>
</evidence>
<dbReference type="CDD" id="cd02165">
    <property type="entry name" value="NMNAT"/>
    <property type="match status" value="1"/>
</dbReference>
<accession>A0A318H0N3</accession>
<dbReference type="OrthoDB" id="5295945at2"/>
<sequence length="223" mass="24633">MRRPAARRIGLLGGSFDPVHRAHRALAEVALAQLGLDELRWVVAGRPWQKPAQQADAMHRAAMVGLAIADEPRFVLERCELERDGPSYTIDTVRSLQGGRPPEALPDDWFLVLGQDQYANFATWREWPELLARVTLAVAGRAGQPVEAPAALASVAHRVATLPMPASTLSSTDIRRRLRDGTSPDLLAPRMVEPAVASYIARLGLYRDPPIPEPRHSRIEPRN</sequence>
<reference evidence="13 14" key="1">
    <citation type="submission" date="2018-05" db="EMBL/GenBank/DDBJ databases">
        <title>Genomic Encyclopedia of Type Strains, Phase IV (KMG-IV): sequencing the most valuable type-strain genomes for metagenomic binning, comparative biology and taxonomic classification.</title>
        <authorList>
            <person name="Goeker M."/>
        </authorList>
    </citation>
    <scope>NUCLEOTIDE SEQUENCE [LARGE SCALE GENOMIC DNA]</scope>
    <source>
        <strain evidence="13 14">DSM 566</strain>
    </source>
</reference>
<comment type="similarity">
    <text evidence="3 11">Belongs to the NadD family.</text>
</comment>
<proteinExistence type="inferred from homology"/>
<evidence type="ECO:0000313" key="13">
    <source>
        <dbReference type="EMBL" id="PXW94782.1"/>
    </source>
</evidence>
<keyword evidence="7 11" id="KW-0547">Nucleotide-binding</keyword>
<dbReference type="AlphaFoldDB" id="A0A318H0N3"/>
<dbReference type="GO" id="GO:0005524">
    <property type="term" value="F:ATP binding"/>
    <property type="evidence" value="ECO:0007669"/>
    <property type="project" value="UniProtKB-KW"/>
</dbReference>
<keyword evidence="14" id="KW-1185">Reference proteome</keyword>
<gene>
    <name evidence="11" type="primary">nadD</name>
    <name evidence="13" type="ORF">C7444_11298</name>
</gene>
<keyword evidence="6 11" id="KW-0548">Nucleotidyltransferase</keyword>
<dbReference type="EMBL" id="QJJS01000012">
    <property type="protein sequence ID" value="PXW94782.1"/>
    <property type="molecule type" value="Genomic_DNA"/>
</dbReference>
<dbReference type="Pfam" id="PF01467">
    <property type="entry name" value="CTP_transf_like"/>
    <property type="match status" value="1"/>
</dbReference>
<dbReference type="SUPFAM" id="SSF52374">
    <property type="entry name" value="Nucleotidylyl transferase"/>
    <property type="match status" value="1"/>
</dbReference>
<evidence type="ECO:0000256" key="8">
    <source>
        <dbReference type="ARBA" id="ARBA00022840"/>
    </source>
</evidence>
<dbReference type="InterPro" id="IPR005248">
    <property type="entry name" value="NadD/NMNAT"/>
</dbReference>
<dbReference type="Proteomes" id="UP000247811">
    <property type="component" value="Unassembled WGS sequence"/>
</dbReference>
<evidence type="ECO:0000256" key="6">
    <source>
        <dbReference type="ARBA" id="ARBA00022695"/>
    </source>
</evidence>
<keyword evidence="4 11" id="KW-0662">Pyridine nucleotide biosynthesis</keyword>
<evidence type="ECO:0000256" key="1">
    <source>
        <dbReference type="ARBA" id="ARBA00002324"/>
    </source>
</evidence>
<comment type="function">
    <text evidence="1 11">Catalyzes the reversible adenylation of nicotinate mononucleotide (NaMN) to nicotinic acid adenine dinucleotide (NaAD).</text>
</comment>
<comment type="caution">
    <text evidence="13">The sequence shown here is derived from an EMBL/GenBank/DDBJ whole genome shotgun (WGS) entry which is preliminary data.</text>
</comment>
<dbReference type="InterPro" id="IPR004821">
    <property type="entry name" value="Cyt_trans-like"/>
</dbReference>